<comment type="caution">
    <text evidence="2">The sequence shown here is derived from an EMBL/GenBank/DDBJ whole genome shotgun (WGS) entry which is preliminary data.</text>
</comment>
<dbReference type="SMART" id="SM00028">
    <property type="entry name" value="TPR"/>
    <property type="match status" value="2"/>
</dbReference>
<reference evidence="3" key="1">
    <citation type="journal article" date="2019" name="Int. J. Syst. Evol. Microbiol.">
        <title>Halobacteriovorax valvorus sp. nov., a novel prokaryotic predator isolated from coastal seawater of China.</title>
        <authorList>
            <person name="Chen M.-X."/>
        </authorList>
    </citation>
    <scope>NUCLEOTIDE SEQUENCE [LARGE SCALE GENOMIC DNA]</scope>
    <source>
        <strain evidence="3">BL9</strain>
    </source>
</reference>
<evidence type="ECO:0000256" key="1">
    <source>
        <dbReference type="SAM" id="Coils"/>
    </source>
</evidence>
<dbReference type="Gene3D" id="1.25.40.10">
    <property type="entry name" value="Tetratricopeptide repeat domain"/>
    <property type="match status" value="1"/>
</dbReference>
<proteinExistence type="predicted"/>
<keyword evidence="3" id="KW-1185">Reference proteome</keyword>
<dbReference type="InterPro" id="IPR011990">
    <property type="entry name" value="TPR-like_helical_dom_sf"/>
</dbReference>
<gene>
    <name evidence="2" type="ORF">DAY19_08630</name>
</gene>
<sequence length="259" mass="29704">MKKTSLLSTITLITLMGSMTSCKTQEQIEREKKINTMSVQMQQSQRLNADAISKMQELESSIAAFQGQMEEYTNGKDQKVEELQNKINKLEEQNTSLTDEVTKLSAKIEEQDKYIKEVIALLKKKDKQRRAKAAAKKRSPYNEAMYLYGKGKYSQARPILEELYKAGKIKGKSRDRINHNLGMVAYIQKRYDDAITYFSSLYTKKPKSPYNANGLVYLARSFEKKGQKDQAIAILQEMLKSFPKSRHVPAAKKLLARLK</sequence>
<name>A0ABY0IJL7_9BACT</name>
<dbReference type="PROSITE" id="PS51257">
    <property type="entry name" value="PROKAR_LIPOPROTEIN"/>
    <property type="match status" value="1"/>
</dbReference>
<evidence type="ECO:0000313" key="3">
    <source>
        <dbReference type="Proteomes" id="UP000443582"/>
    </source>
</evidence>
<dbReference type="EMBL" id="QDKL01000002">
    <property type="protein sequence ID" value="RZF21744.1"/>
    <property type="molecule type" value="Genomic_DNA"/>
</dbReference>
<organism evidence="2 3">
    <name type="scientific">Halobacteriovorax vibrionivorans</name>
    <dbReference type="NCBI Taxonomy" id="2152716"/>
    <lineage>
        <taxon>Bacteria</taxon>
        <taxon>Pseudomonadati</taxon>
        <taxon>Bdellovibrionota</taxon>
        <taxon>Bacteriovoracia</taxon>
        <taxon>Bacteriovoracales</taxon>
        <taxon>Halobacteriovoraceae</taxon>
        <taxon>Halobacteriovorax</taxon>
    </lineage>
</organism>
<dbReference type="SUPFAM" id="SSF48452">
    <property type="entry name" value="TPR-like"/>
    <property type="match status" value="1"/>
</dbReference>
<dbReference type="Proteomes" id="UP000443582">
    <property type="component" value="Unassembled WGS sequence"/>
</dbReference>
<dbReference type="RefSeq" id="WP_115361438.1">
    <property type="nucleotide sequence ID" value="NZ_QDKL01000002.1"/>
</dbReference>
<feature type="coiled-coil region" evidence="1">
    <location>
        <begin position="41"/>
        <end position="107"/>
    </location>
</feature>
<keyword evidence="1" id="KW-0175">Coiled coil</keyword>
<dbReference type="Pfam" id="PF14559">
    <property type="entry name" value="TPR_19"/>
    <property type="match status" value="1"/>
</dbReference>
<evidence type="ECO:0000313" key="2">
    <source>
        <dbReference type="EMBL" id="RZF21744.1"/>
    </source>
</evidence>
<protein>
    <submittedName>
        <fullName evidence="2">Tetratricopeptide repeat protein</fullName>
    </submittedName>
</protein>
<dbReference type="InterPro" id="IPR019734">
    <property type="entry name" value="TPR_rpt"/>
</dbReference>
<accession>A0ABY0IJL7</accession>